<feature type="transmembrane region" description="Helical" evidence="2">
    <location>
        <begin position="326"/>
        <end position="344"/>
    </location>
</feature>
<evidence type="ECO:0000313" key="4">
    <source>
        <dbReference type="EMBL" id="QLB65569.1"/>
    </source>
</evidence>
<keyword evidence="2" id="KW-0472">Membrane</keyword>
<dbReference type="AlphaFoldDB" id="A0A9Q6WP73"/>
<protein>
    <submittedName>
        <fullName evidence="4">Uncharacterized protein</fullName>
    </submittedName>
</protein>
<proteinExistence type="predicted"/>
<dbReference type="Proteomes" id="UP000509548">
    <property type="component" value="Chromosome 2"/>
</dbReference>
<dbReference type="RefSeq" id="WP_107200526.1">
    <property type="nucleotide sequence ID" value="NZ_JAKUCO010000105.1"/>
</dbReference>
<feature type="region of interest" description="Disordered" evidence="1">
    <location>
        <begin position="389"/>
        <end position="426"/>
    </location>
</feature>
<feature type="transmembrane region" description="Helical" evidence="2">
    <location>
        <begin position="254"/>
        <end position="272"/>
    </location>
</feature>
<sequence length="426" mass="45472">MKLAESRSTLYLAEPVADIIPSPDECVYGLLYEFQTDDLAKLNAVRQPAYRSISVVLTIESVNAATARMAGSNVTATTHEAVGKDASSESVTDQFLVRLIDCVRTYALPTAYVRRVVAPQPATPLPVAKIEVGNKVLTGETVKAIFIKVPPLYAVYQTENRVAFQFADDPARAALQRARMTALSSMRAQQSALIDGWTGARLAATRARAQKFNARIAAALIVGLEGDGNAALNILNDIKTDLLQIRISWGRFEYLLSAFVFASILVISFWVMRHHPFQAGCAEGPTGPLWLAARAGVVGAFFSIAIAIRKRTVLPDLFRRDNCADAALRIAIGAIGAGALLFLVESGIVPPLKLGDATLGRGVMSWQTVAALGFVAGFLERLVPDLLDKRDPTSSTDAKDAATKQKAAPDPNVSSRPAPAPGGGTA</sequence>
<evidence type="ECO:0000256" key="1">
    <source>
        <dbReference type="SAM" id="MobiDB-lite"/>
    </source>
</evidence>
<reference evidence="4 5" key="1">
    <citation type="journal article" date="2014" name="Genome Announc.">
        <title>Draft Genome Sequence of the Haloacid-Degrading Burkholderia caribensis Strain MBA4.</title>
        <authorList>
            <person name="Pan Y."/>
            <person name="Kong K.F."/>
            <person name="Tsang J.S."/>
        </authorList>
    </citation>
    <scope>NUCLEOTIDE SEQUENCE [LARGE SCALE GENOMIC DNA]</scope>
    <source>
        <strain evidence="4 5">852011</strain>
    </source>
</reference>
<feature type="transmembrane region" description="Helical" evidence="2">
    <location>
        <begin position="287"/>
        <end position="306"/>
    </location>
</feature>
<reference evidence="3 6" key="3">
    <citation type="submission" date="2024-01" db="EMBL/GenBank/DDBJ databases">
        <title>The diversity of rhizobia nodulating Mimosa spp. in eleven states of Brazil covering several biomes is determined by host plant, location, and edaphic factors.</title>
        <authorList>
            <person name="Rouws L."/>
            <person name="Barauna A."/>
            <person name="Beukes C."/>
            <person name="De Faria S.M."/>
            <person name="Gross E."/>
            <person name="Dos Reis Junior F.B."/>
            <person name="Simon M."/>
            <person name="Maluk M."/>
            <person name="Odee D.W."/>
            <person name="Kenicer G."/>
            <person name="Young J.P.W."/>
            <person name="Reis V.M."/>
            <person name="Zilli J."/>
            <person name="James E.K."/>
        </authorList>
    </citation>
    <scope>NUCLEOTIDE SEQUENCE [LARGE SCALE GENOMIC DNA]</scope>
    <source>
        <strain evidence="3 6">JHI1651</strain>
    </source>
</reference>
<reference evidence="4" key="2">
    <citation type="submission" date="2016-06" db="EMBL/GenBank/DDBJ databases">
        <authorList>
            <person name="Huang P."/>
            <person name="Jiang X."/>
            <person name="Liu X."/>
        </authorList>
    </citation>
    <scope>NUCLEOTIDE SEQUENCE</scope>
    <source>
        <strain evidence="4">852011</strain>
    </source>
</reference>
<evidence type="ECO:0000313" key="3">
    <source>
        <dbReference type="EMBL" id="MEO1752918.1"/>
    </source>
</evidence>
<keyword evidence="2" id="KW-0812">Transmembrane</keyword>
<evidence type="ECO:0000256" key="2">
    <source>
        <dbReference type="SAM" id="Phobius"/>
    </source>
</evidence>
<feature type="compositionally biased region" description="Basic and acidic residues" evidence="1">
    <location>
        <begin position="389"/>
        <end position="403"/>
    </location>
</feature>
<evidence type="ECO:0000313" key="5">
    <source>
        <dbReference type="Proteomes" id="UP000509548"/>
    </source>
</evidence>
<feature type="transmembrane region" description="Helical" evidence="2">
    <location>
        <begin position="364"/>
        <end position="383"/>
    </location>
</feature>
<dbReference type="EMBL" id="JAYLVJ010000002">
    <property type="protein sequence ID" value="MEO1752918.1"/>
    <property type="molecule type" value="Genomic_DNA"/>
</dbReference>
<dbReference type="Proteomes" id="UP001462961">
    <property type="component" value="Unassembled WGS sequence"/>
</dbReference>
<organism evidence="4 5">
    <name type="scientific">Paraburkholderia caribensis</name>
    <dbReference type="NCBI Taxonomy" id="75105"/>
    <lineage>
        <taxon>Bacteria</taxon>
        <taxon>Pseudomonadati</taxon>
        <taxon>Pseudomonadota</taxon>
        <taxon>Betaproteobacteria</taxon>
        <taxon>Burkholderiales</taxon>
        <taxon>Burkholderiaceae</taxon>
        <taxon>Paraburkholderia</taxon>
    </lineage>
</organism>
<dbReference type="Gene3D" id="3.10.490.10">
    <property type="entry name" value="Gamma-glutamyl cyclotransferase-like"/>
    <property type="match status" value="1"/>
</dbReference>
<gene>
    <name evidence="4" type="ORF">A9O66_24655</name>
    <name evidence="3" type="ORF">VOI32_03120</name>
</gene>
<name>A0A9Q6WP73_9BURK</name>
<keyword evidence="6" id="KW-1185">Reference proteome</keyword>
<evidence type="ECO:0000313" key="6">
    <source>
        <dbReference type="Proteomes" id="UP001462961"/>
    </source>
</evidence>
<keyword evidence="2" id="KW-1133">Transmembrane helix</keyword>
<dbReference type="EMBL" id="CP015959">
    <property type="protein sequence ID" value="QLB65569.1"/>
    <property type="molecule type" value="Genomic_DNA"/>
</dbReference>
<accession>A0A9Q6WP73</accession>